<dbReference type="InterPro" id="IPR021210">
    <property type="entry name" value="Exosporium_BclB"/>
</dbReference>
<feature type="transmembrane region" description="Helical" evidence="2">
    <location>
        <begin position="133"/>
        <end position="154"/>
    </location>
</feature>
<organism evidence="3 4">
    <name type="scientific">[Clostridium] citroniae WAL-17108</name>
    <dbReference type="NCBI Taxonomy" id="742733"/>
    <lineage>
        <taxon>Bacteria</taxon>
        <taxon>Bacillati</taxon>
        <taxon>Bacillota</taxon>
        <taxon>Clostridia</taxon>
        <taxon>Lachnospirales</taxon>
        <taxon>Lachnospiraceae</taxon>
        <taxon>Enterocloster</taxon>
    </lineage>
</organism>
<feature type="region of interest" description="Disordered" evidence="1">
    <location>
        <begin position="1"/>
        <end position="56"/>
    </location>
</feature>
<dbReference type="PATRIC" id="fig|742733.3.peg.1271"/>
<dbReference type="Proteomes" id="UP000003763">
    <property type="component" value="Unassembled WGS sequence"/>
</dbReference>
<dbReference type="EMBL" id="ADLJ01000008">
    <property type="protein sequence ID" value="EHE99921.1"/>
    <property type="molecule type" value="Genomic_DNA"/>
</dbReference>
<feature type="transmembrane region" description="Helical" evidence="2">
    <location>
        <begin position="207"/>
        <end position="234"/>
    </location>
</feature>
<evidence type="ECO:0000256" key="1">
    <source>
        <dbReference type="SAM" id="MobiDB-lite"/>
    </source>
</evidence>
<accession>G5HF74</accession>
<proteinExistence type="predicted"/>
<gene>
    <name evidence="3" type="ORF">HMPREF9469_01236</name>
</gene>
<dbReference type="InterPro" id="IPR008160">
    <property type="entry name" value="Collagen"/>
</dbReference>
<evidence type="ECO:0008006" key="5">
    <source>
        <dbReference type="Google" id="ProtNLM"/>
    </source>
</evidence>
<keyword evidence="2" id="KW-0812">Transmembrane</keyword>
<name>G5HF74_9FIRM</name>
<dbReference type="RefSeq" id="WP_007860183.1">
    <property type="nucleotide sequence ID" value="NZ_JH376420.1"/>
</dbReference>
<dbReference type="HOGENOM" id="CLU_001074_11_2_9"/>
<keyword evidence="2" id="KW-1133">Transmembrane helix</keyword>
<keyword evidence="2" id="KW-0472">Membrane</keyword>
<evidence type="ECO:0000313" key="3">
    <source>
        <dbReference type="EMBL" id="EHE99921.1"/>
    </source>
</evidence>
<dbReference type="Pfam" id="PF01391">
    <property type="entry name" value="Collagen"/>
    <property type="match status" value="1"/>
</dbReference>
<dbReference type="eggNOG" id="COG2931">
    <property type="taxonomic scope" value="Bacteria"/>
</dbReference>
<dbReference type="NCBIfam" id="TIGR03721">
    <property type="entry name" value="exospore_TM"/>
    <property type="match status" value="1"/>
</dbReference>
<sequence length="235" mass="21861">MAGATGPTGVTGPTGPTGATGATGPTGATGVTGATGPTGVTGPTGPTGAAGATGPTGPTGIAGSSAIIPFSSGIPLSLTTIAGGLVGTPGFVGFGSSAPGISIVGGVIDLTNAAGTLTNFAFSMPRDGVITSMSAFFSTTAALSLVGSSITITAQLYRSATPNNSFVAVPGAVVTLAPALTGILAIGTLSSGTVTGLSVTVTNQTRLLLVFTATASGLALVNTVAGYASAGLAIS</sequence>
<reference evidence="3 4" key="1">
    <citation type="submission" date="2011-08" db="EMBL/GenBank/DDBJ databases">
        <title>The Genome Sequence of Clostridium citroniae WAL-17108.</title>
        <authorList>
            <consortium name="The Broad Institute Genome Sequencing Platform"/>
            <person name="Earl A."/>
            <person name="Ward D."/>
            <person name="Feldgarden M."/>
            <person name="Gevers D."/>
            <person name="Finegold S.M."/>
            <person name="Summanen P.H."/>
            <person name="Molitoris D.R."/>
            <person name="Vaisanen M.L."/>
            <person name="Daigneault M."/>
            <person name="Allen-Vercoe E."/>
            <person name="Young S.K."/>
            <person name="Zeng Q."/>
            <person name="Gargeya S."/>
            <person name="Fitzgerald M."/>
            <person name="Haas B."/>
            <person name="Abouelleil A."/>
            <person name="Alvarado L."/>
            <person name="Arachchi H.M."/>
            <person name="Berlin A."/>
            <person name="Brown A."/>
            <person name="Chapman S.B."/>
            <person name="Chen Z."/>
            <person name="Dunbar C."/>
            <person name="Freedman E."/>
            <person name="Gearin G."/>
            <person name="Gellesch M."/>
            <person name="Goldberg J."/>
            <person name="Griggs A."/>
            <person name="Gujja S."/>
            <person name="Heiman D."/>
            <person name="Howarth C."/>
            <person name="Larson L."/>
            <person name="Lui A."/>
            <person name="MacDonald P.J.P."/>
            <person name="Montmayeur A."/>
            <person name="Murphy C."/>
            <person name="Neiman D."/>
            <person name="Pearson M."/>
            <person name="Priest M."/>
            <person name="Roberts A."/>
            <person name="Saif S."/>
            <person name="Shea T."/>
            <person name="Shenoy N."/>
            <person name="Sisk P."/>
            <person name="Stolte C."/>
            <person name="Sykes S."/>
            <person name="Wortman J."/>
            <person name="Nusbaum C."/>
            <person name="Birren B."/>
        </authorList>
    </citation>
    <scope>NUCLEOTIDE SEQUENCE [LARGE SCALE GENOMIC DNA]</scope>
    <source>
        <strain evidence="3 4">WAL-17108</strain>
    </source>
</reference>
<comment type="caution">
    <text evidence="3">The sequence shown here is derived from an EMBL/GenBank/DDBJ whole genome shotgun (WGS) entry which is preliminary data.</text>
</comment>
<evidence type="ECO:0000313" key="4">
    <source>
        <dbReference type="Proteomes" id="UP000003763"/>
    </source>
</evidence>
<evidence type="ECO:0000256" key="2">
    <source>
        <dbReference type="SAM" id="Phobius"/>
    </source>
</evidence>
<dbReference type="AlphaFoldDB" id="G5HF74"/>
<feature type="transmembrane region" description="Helical" evidence="2">
    <location>
        <begin position="166"/>
        <end position="187"/>
    </location>
</feature>
<protein>
    <recommendedName>
        <fullName evidence="5">BclB domain-containing protein</fullName>
    </recommendedName>
</protein>